<dbReference type="Pfam" id="PF07714">
    <property type="entry name" value="PK_Tyr_Ser-Thr"/>
    <property type="match status" value="1"/>
</dbReference>
<evidence type="ECO:0000259" key="2">
    <source>
        <dbReference type="PROSITE" id="PS50011"/>
    </source>
</evidence>
<dbReference type="GO" id="GO:0005524">
    <property type="term" value="F:ATP binding"/>
    <property type="evidence" value="ECO:0007669"/>
    <property type="project" value="InterPro"/>
</dbReference>
<feature type="compositionally biased region" description="Basic residues" evidence="1">
    <location>
        <begin position="221"/>
        <end position="230"/>
    </location>
</feature>
<feature type="compositionally biased region" description="Pro residues" evidence="1">
    <location>
        <begin position="235"/>
        <end position="244"/>
    </location>
</feature>
<dbReference type="PANTHER" id="PTHR48007:SF53">
    <property type="entry name" value="OS01G0711200 PROTEIN"/>
    <property type="match status" value="1"/>
</dbReference>
<name>A0A8T0RX62_PANVG</name>
<evidence type="ECO:0000256" key="1">
    <source>
        <dbReference type="SAM" id="MobiDB-lite"/>
    </source>
</evidence>
<proteinExistence type="predicted"/>
<feature type="region of interest" description="Disordered" evidence="1">
    <location>
        <begin position="202"/>
        <end position="244"/>
    </location>
</feature>
<dbReference type="InterPro" id="IPR046959">
    <property type="entry name" value="PRK1-6/SRF4-like"/>
</dbReference>
<gene>
    <name evidence="3" type="ORF">PVAP13_5NG439340</name>
</gene>
<feature type="domain" description="Protein kinase" evidence="2">
    <location>
        <begin position="1"/>
        <end position="294"/>
    </location>
</feature>
<dbReference type="Proteomes" id="UP000823388">
    <property type="component" value="Chromosome 5N"/>
</dbReference>
<dbReference type="GO" id="GO:0004672">
    <property type="term" value="F:protein kinase activity"/>
    <property type="evidence" value="ECO:0007669"/>
    <property type="project" value="InterPro"/>
</dbReference>
<organism evidence="3 4">
    <name type="scientific">Panicum virgatum</name>
    <name type="common">Blackwell switchgrass</name>
    <dbReference type="NCBI Taxonomy" id="38727"/>
    <lineage>
        <taxon>Eukaryota</taxon>
        <taxon>Viridiplantae</taxon>
        <taxon>Streptophyta</taxon>
        <taxon>Embryophyta</taxon>
        <taxon>Tracheophyta</taxon>
        <taxon>Spermatophyta</taxon>
        <taxon>Magnoliopsida</taxon>
        <taxon>Liliopsida</taxon>
        <taxon>Poales</taxon>
        <taxon>Poaceae</taxon>
        <taxon>PACMAD clade</taxon>
        <taxon>Panicoideae</taxon>
        <taxon>Panicodae</taxon>
        <taxon>Paniceae</taxon>
        <taxon>Panicinae</taxon>
        <taxon>Panicum</taxon>
        <taxon>Panicum sect. Hiantes</taxon>
    </lineage>
</organism>
<dbReference type="Gene3D" id="1.10.510.10">
    <property type="entry name" value="Transferase(Phosphotransferase) domain 1"/>
    <property type="match status" value="1"/>
</dbReference>
<dbReference type="SUPFAM" id="SSF56112">
    <property type="entry name" value="Protein kinase-like (PK-like)"/>
    <property type="match status" value="1"/>
</dbReference>
<sequence length="294" mass="32439">MGTWRHPNIVGLRAFYASAEELLLVFDYIPNGSLHSLLHENRGLARVPLDWQTRLKLAQDAAHGLAYLHGVSGGKLSHRHLTSSNILVDGSGAARVSDFALLQLLSPGDYSSLQKQDVHGFGVVLLELLTGRQPSGEDGGGGAQADLPRWARAAAREEWASEVLDVELVRAGVPRTRWWRSCRWRCSASRRSPGSGPGWRWWPRWSRTSGTGGASGAASTRRPRRKRGARTSRPPACPRTPLGPPLHQALDAALDRLVLTAILTRRRLKKEENIVKSCVTFCPLANELCQLDMW</sequence>
<dbReference type="InterPro" id="IPR001245">
    <property type="entry name" value="Ser-Thr/Tyr_kinase_cat_dom"/>
</dbReference>
<dbReference type="EMBL" id="CM029046">
    <property type="protein sequence ID" value="KAG2591172.1"/>
    <property type="molecule type" value="Genomic_DNA"/>
</dbReference>
<comment type="caution">
    <text evidence="3">The sequence shown here is derived from an EMBL/GenBank/DDBJ whole genome shotgun (WGS) entry which is preliminary data.</text>
</comment>
<dbReference type="InterPro" id="IPR000719">
    <property type="entry name" value="Prot_kinase_dom"/>
</dbReference>
<reference evidence="3" key="1">
    <citation type="submission" date="2020-05" db="EMBL/GenBank/DDBJ databases">
        <title>WGS assembly of Panicum virgatum.</title>
        <authorList>
            <person name="Lovell J.T."/>
            <person name="Jenkins J."/>
            <person name="Shu S."/>
            <person name="Juenger T.E."/>
            <person name="Schmutz J."/>
        </authorList>
    </citation>
    <scope>NUCLEOTIDE SEQUENCE</scope>
    <source>
        <strain evidence="3">AP13</strain>
    </source>
</reference>
<dbReference type="PANTHER" id="PTHR48007">
    <property type="entry name" value="LEUCINE-RICH REPEAT RECEPTOR-LIKE PROTEIN KINASE PXC1"/>
    <property type="match status" value="1"/>
</dbReference>
<dbReference type="InterPro" id="IPR011009">
    <property type="entry name" value="Kinase-like_dom_sf"/>
</dbReference>
<protein>
    <recommendedName>
        <fullName evidence="2">Protein kinase domain-containing protein</fullName>
    </recommendedName>
</protein>
<evidence type="ECO:0000313" key="3">
    <source>
        <dbReference type="EMBL" id="KAG2591172.1"/>
    </source>
</evidence>
<dbReference type="AlphaFoldDB" id="A0A8T0RX62"/>
<evidence type="ECO:0000313" key="4">
    <source>
        <dbReference type="Proteomes" id="UP000823388"/>
    </source>
</evidence>
<accession>A0A8T0RX62</accession>
<keyword evidence="4" id="KW-1185">Reference proteome</keyword>
<dbReference type="PROSITE" id="PS50011">
    <property type="entry name" value="PROTEIN_KINASE_DOM"/>
    <property type="match status" value="1"/>
</dbReference>